<keyword evidence="3" id="KW-1185">Reference proteome</keyword>
<sequence length="793" mass="88256">MPKASSTQKPVTGPLKHLHERIEHLATLLKNLPDTLPLNPPPHESTYHFGIDPDNVELCGPLGAVLHVLEIAFGQCPDGYIEFKERGPRLSSELPKMMKIAVKNMMAKLQGATISKKRKNELGSDEAEGTVSKQSKVIIDVDDLEDDSPEIVPPISSSANSLLVDPSISIPRTLPKKPMSTRQITLFFPKDTWSEAKKAVERARNMRAADKAKEKWEAAQLKEEKLHAQKAAESTPNVNDTLMKGAKTLELKTHSVVGLTQAEIAATSRAGYEEWREERNGTKGDTIQDVAKRTNWHQAFLFPLIESAMIEADWSPAGAEKILKARYPTLFGQICRQTIGRWKEVGQHVWTEKTLLSVANRHAMPASGHVGILAKDKELVQVIVKLIQDLRASGMVVNTVVARSIILGHIHKKAPDLLQGSFTCSERFVQDFLQSALNFTPRKGTRAAAHLPDDAEEQCERAFFRLVTPSGKFLPFQQVWQGKTSKSLPDRNAIGMDAANSYGFHFASAASETNPNSHYSTLKTMQEWVTNIFQPYVRSIIESDPTLEDDQKAILYIDAYPVHTSKAFHEWICTQHPNIILLYVPQNCTGKFQPADVGLQRPIKHFVKQQLFNWMAEEHQKQIADGISPEKIKATTAIGQLQNASVMPIVKAYEWMKGPDGWDLIKKAWAKSCTKNFNLSMECLTSRSSQNAMREYLKKDHALYTEIENRCGVVLGAQEGKPTEAELDLNVEDDVDVSISDVIAATYREGVKTDGVAQGELGLVNNTDDENVWAYNDGGVLWVESGSLPTESD</sequence>
<dbReference type="Proteomes" id="UP001383192">
    <property type="component" value="Unassembled WGS sequence"/>
</dbReference>
<gene>
    <name evidence="2" type="ORF">VNI00_018970</name>
</gene>
<comment type="caution">
    <text evidence="2">The sequence shown here is derived from an EMBL/GenBank/DDBJ whole genome shotgun (WGS) entry which is preliminary data.</text>
</comment>
<reference evidence="2 3" key="1">
    <citation type="submission" date="2024-01" db="EMBL/GenBank/DDBJ databases">
        <title>A draft genome for a cacao thread blight-causing isolate of Paramarasmius palmivorus.</title>
        <authorList>
            <person name="Baruah I.K."/>
            <person name="Bukari Y."/>
            <person name="Amoako-Attah I."/>
            <person name="Meinhardt L.W."/>
            <person name="Bailey B.A."/>
            <person name="Cohen S.P."/>
        </authorList>
    </citation>
    <scope>NUCLEOTIDE SEQUENCE [LARGE SCALE GENOMIC DNA]</scope>
    <source>
        <strain evidence="2 3">GH-12</strain>
    </source>
</reference>
<feature type="domain" description="DDE-1" evidence="1">
    <location>
        <begin position="521"/>
        <end position="667"/>
    </location>
</feature>
<name>A0AAW0AUR6_9AGAR</name>
<dbReference type="Pfam" id="PF03184">
    <property type="entry name" value="DDE_1"/>
    <property type="match status" value="1"/>
</dbReference>
<protein>
    <recommendedName>
        <fullName evidence="1">DDE-1 domain-containing protein</fullName>
    </recommendedName>
</protein>
<accession>A0AAW0AUR6</accession>
<dbReference type="EMBL" id="JAYKXP010000296">
    <property type="protein sequence ID" value="KAK7016186.1"/>
    <property type="molecule type" value="Genomic_DNA"/>
</dbReference>
<evidence type="ECO:0000313" key="2">
    <source>
        <dbReference type="EMBL" id="KAK7016186.1"/>
    </source>
</evidence>
<dbReference type="InterPro" id="IPR004875">
    <property type="entry name" value="DDE_SF_endonuclease_dom"/>
</dbReference>
<evidence type="ECO:0000259" key="1">
    <source>
        <dbReference type="Pfam" id="PF03184"/>
    </source>
</evidence>
<dbReference type="GO" id="GO:0003676">
    <property type="term" value="F:nucleic acid binding"/>
    <property type="evidence" value="ECO:0007669"/>
    <property type="project" value="InterPro"/>
</dbReference>
<evidence type="ECO:0000313" key="3">
    <source>
        <dbReference type="Proteomes" id="UP001383192"/>
    </source>
</evidence>
<organism evidence="2 3">
    <name type="scientific">Paramarasmius palmivorus</name>
    <dbReference type="NCBI Taxonomy" id="297713"/>
    <lineage>
        <taxon>Eukaryota</taxon>
        <taxon>Fungi</taxon>
        <taxon>Dikarya</taxon>
        <taxon>Basidiomycota</taxon>
        <taxon>Agaricomycotina</taxon>
        <taxon>Agaricomycetes</taxon>
        <taxon>Agaricomycetidae</taxon>
        <taxon>Agaricales</taxon>
        <taxon>Marasmiineae</taxon>
        <taxon>Marasmiaceae</taxon>
        <taxon>Paramarasmius</taxon>
    </lineage>
</organism>
<proteinExistence type="predicted"/>
<dbReference type="AlphaFoldDB" id="A0AAW0AUR6"/>